<dbReference type="PROSITE" id="PS50865">
    <property type="entry name" value="ZF_MYND_2"/>
    <property type="match status" value="1"/>
</dbReference>
<keyword evidence="1" id="KW-0479">Metal-binding</keyword>
<dbReference type="SUPFAM" id="SSF82199">
    <property type="entry name" value="SET domain"/>
    <property type="match status" value="1"/>
</dbReference>
<keyword evidence="8" id="KW-1185">Reference proteome</keyword>
<name>F4PBI3_BATDJ</name>
<reference evidence="7 8" key="1">
    <citation type="submission" date="2009-12" db="EMBL/GenBank/DDBJ databases">
        <title>The draft genome of Batrachochytrium dendrobatidis.</title>
        <authorList>
            <consortium name="US DOE Joint Genome Institute (JGI-PGF)"/>
            <person name="Kuo A."/>
            <person name="Salamov A."/>
            <person name="Schmutz J."/>
            <person name="Lucas S."/>
            <person name="Pitluck S."/>
            <person name="Rosenblum E."/>
            <person name="Stajich J."/>
            <person name="Eisen M."/>
            <person name="Grigoriev I.V."/>
        </authorList>
    </citation>
    <scope>NUCLEOTIDE SEQUENCE [LARGE SCALE GENOMIC DNA]</scope>
    <source>
        <strain evidence="8">JAM81 / FGSC 10211</strain>
    </source>
</reference>
<dbReference type="SUPFAM" id="SSF144232">
    <property type="entry name" value="HIT/MYND zinc finger-like"/>
    <property type="match status" value="1"/>
</dbReference>
<evidence type="ECO:0000256" key="1">
    <source>
        <dbReference type="ARBA" id="ARBA00022723"/>
    </source>
</evidence>
<feature type="domain" description="MYND-type" evidence="6">
    <location>
        <begin position="51"/>
        <end position="89"/>
    </location>
</feature>
<dbReference type="OMA" id="LHMKLGK"/>
<keyword evidence="2 4" id="KW-0863">Zinc-finger</keyword>
<dbReference type="Proteomes" id="UP000007241">
    <property type="component" value="Unassembled WGS sequence"/>
</dbReference>
<dbReference type="HOGENOM" id="CLU_018406_2_0_1"/>
<dbReference type="Gene3D" id="2.170.270.10">
    <property type="entry name" value="SET domain"/>
    <property type="match status" value="1"/>
</dbReference>
<evidence type="ECO:0000256" key="4">
    <source>
        <dbReference type="PROSITE-ProRule" id="PRU00134"/>
    </source>
</evidence>
<dbReference type="PROSITE" id="PS50280">
    <property type="entry name" value="SET"/>
    <property type="match status" value="1"/>
</dbReference>
<dbReference type="InterPro" id="IPR002893">
    <property type="entry name" value="Znf_MYND"/>
</dbReference>
<dbReference type="GeneID" id="18239379"/>
<dbReference type="RefSeq" id="XP_006681928.1">
    <property type="nucleotide sequence ID" value="XM_006681865.1"/>
</dbReference>
<evidence type="ECO:0000259" key="6">
    <source>
        <dbReference type="PROSITE" id="PS50865"/>
    </source>
</evidence>
<dbReference type="InterPro" id="IPR050869">
    <property type="entry name" value="H3K4_H4K5_MeTrfase"/>
</dbReference>
<evidence type="ECO:0000259" key="5">
    <source>
        <dbReference type="PROSITE" id="PS50280"/>
    </source>
</evidence>
<dbReference type="InterPro" id="IPR001214">
    <property type="entry name" value="SET_dom"/>
</dbReference>
<feature type="domain" description="SET" evidence="5">
    <location>
        <begin position="1"/>
        <end position="230"/>
    </location>
</feature>
<dbReference type="PANTHER" id="PTHR12197">
    <property type="entry name" value="HISTONE-LYSINE N-METHYLTRANSFERASE SMYD"/>
    <property type="match status" value="1"/>
</dbReference>
<dbReference type="EMBL" id="GL882892">
    <property type="protein sequence ID" value="EGF77329.1"/>
    <property type="molecule type" value="Genomic_DNA"/>
</dbReference>
<evidence type="ECO:0008006" key="9">
    <source>
        <dbReference type="Google" id="ProtNLM"/>
    </source>
</evidence>
<dbReference type="Gene3D" id="1.10.220.160">
    <property type="match status" value="1"/>
</dbReference>
<evidence type="ECO:0000313" key="7">
    <source>
        <dbReference type="EMBL" id="EGF77329.1"/>
    </source>
</evidence>
<dbReference type="OrthoDB" id="265717at2759"/>
<dbReference type="GO" id="GO:0005634">
    <property type="term" value="C:nucleus"/>
    <property type="evidence" value="ECO:0000318"/>
    <property type="project" value="GO_Central"/>
</dbReference>
<dbReference type="Gene3D" id="6.10.140.2220">
    <property type="match status" value="1"/>
</dbReference>
<keyword evidence="3" id="KW-0862">Zinc</keyword>
<evidence type="ECO:0000256" key="3">
    <source>
        <dbReference type="ARBA" id="ARBA00022833"/>
    </source>
</evidence>
<protein>
    <recommendedName>
        <fullName evidence="9">MYND-type domain-containing protein</fullName>
    </recommendedName>
</protein>
<dbReference type="AlphaFoldDB" id="F4PBI3"/>
<sequence length="445" mass="49788">MTAINDAAQVENRNGYGRCMIATKDLRVGLEFMMEKPYVAVVDDASLNQTCSGCFRLAAHMQQCSSCKVVQYCSQTCQRSDWSIHKPECEGFKAVQPRIPPSPVRLLGRMMFKRAKDCNEFERVVGQLESHRDKRASKDIEHIAAMLQMASGFIPPALLLSTTADMIALCCKIQVNTMTTERGVAIYDRLSTVNHSCVPNACLTFGIGGIARLSPMTAIASGDQINISYVDVFQSCETRQRQLKEQYYFDCTCRLCTANANGESRQQCISQFDSAVDLYQSTKKQTNDASASQSILTRALESLELIVCKSHSVLIRLRTDLIEILVGQRNYAKVIELSNDQLDAFRCVWKASQSIEKGISESDNAYPVWPMESVSSVDIFKASMWTMDDDLDRVAELGKQAAHNLRITHGEKHPMYLDLTEGLEDVLRELEARHSGVDSVKMKLI</sequence>
<dbReference type="GO" id="GO:0008270">
    <property type="term" value="F:zinc ion binding"/>
    <property type="evidence" value="ECO:0007669"/>
    <property type="project" value="UniProtKB-KW"/>
</dbReference>
<gene>
    <name evidence="7" type="ORF">BATDEDRAFT_27650</name>
</gene>
<evidence type="ECO:0000313" key="8">
    <source>
        <dbReference type="Proteomes" id="UP000007241"/>
    </source>
</evidence>
<dbReference type="PANTHER" id="PTHR12197:SF251">
    <property type="entry name" value="EG:BACR7C10.4 PROTEIN"/>
    <property type="match status" value="1"/>
</dbReference>
<dbReference type="Pfam" id="PF01753">
    <property type="entry name" value="zf-MYND"/>
    <property type="match status" value="1"/>
</dbReference>
<dbReference type="STRING" id="684364.F4PBI3"/>
<proteinExistence type="predicted"/>
<dbReference type="InParanoid" id="F4PBI3"/>
<evidence type="ECO:0000256" key="2">
    <source>
        <dbReference type="ARBA" id="ARBA00022771"/>
    </source>
</evidence>
<dbReference type="InterPro" id="IPR046341">
    <property type="entry name" value="SET_dom_sf"/>
</dbReference>
<accession>F4PBI3</accession>
<dbReference type="PROSITE" id="PS01360">
    <property type="entry name" value="ZF_MYND_1"/>
    <property type="match status" value="1"/>
</dbReference>
<organism evidence="7 8">
    <name type="scientific">Batrachochytrium dendrobatidis (strain JAM81 / FGSC 10211)</name>
    <name type="common">Frog chytrid fungus</name>
    <dbReference type="NCBI Taxonomy" id="684364"/>
    <lineage>
        <taxon>Eukaryota</taxon>
        <taxon>Fungi</taxon>
        <taxon>Fungi incertae sedis</taxon>
        <taxon>Chytridiomycota</taxon>
        <taxon>Chytridiomycota incertae sedis</taxon>
        <taxon>Chytridiomycetes</taxon>
        <taxon>Rhizophydiales</taxon>
        <taxon>Rhizophydiales incertae sedis</taxon>
        <taxon>Batrachochytrium</taxon>
    </lineage>
</organism>